<proteinExistence type="predicted"/>
<protein>
    <submittedName>
        <fullName evidence="2">WD domain-containing protein</fullName>
    </submittedName>
</protein>
<evidence type="ECO:0000313" key="3">
    <source>
        <dbReference type="Proteomes" id="UP000770015"/>
    </source>
</evidence>
<name>A0A9P9A3T4_9PEZI</name>
<sequence length="213" mass="22787">MDPLSIIASTIAIVGVVASSSKAIQSIKGLPSEFKEVNQNLPLVQDTLVLARDRLKDGDGVALDESSKNAIEPVLSGCETKARMLQEIFDKIEKGAKDSGGSGLDLYRTALLRLGKAHRVETLLRDIIKSLDLLATNQFFRASIKRGKLVDAEDELSGLQSSVPDSEFESAGNVQNIAEGATGQQTNIYGQGHNISSGSGKQFNAHIMNFSAE</sequence>
<reference evidence="2" key="1">
    <citation type="journal article" date="2021" name="Nat. Commun.">
        <title>Genetic determinants of endophytism in the Arabidopsis root mycobiome.</title>
        <authorList>
            <person name="Mesny F."/>
            <person name="Miyauchi S."/>
            <person name="Thiergart T."/>
            <person name="Pickel B."/>
            <person name="Atanasova L."/>
            <person name="Karlsson M."/>
            <person name="Huettel B."/>
            <person name="Barry K.W."/>
            <person name="Haridas S."/>
            <person name="Chen C."/>
            <person name="Bauer D."/>
            <person name="Andreopoulos W."/>
            <person name="Pangilinan J."/>
            <person name="LaButti K."/>
            <person name="Riley R."/>
            <person name="Lipzen A."/>
            <person name="Clum A."/>
            <person name="Drula E."/>
            <person name="Henrissat B."/>
            <person name="Kohler A."/>
            <person name="Grigoriev I.V."/>
            <person name="Martin F.M."/>
            <person name="Hacquard S."/>
        </authorList>
    </citation>
    <scope>NUCLEOTIDE SEQUENCE</scope>
    <source>
        <strain evidence="2">MPI-SDFR-AT-0117</strain>
    </source>
</reference>
<dbReference type="AlphaFoldDB" id="A0A9P9A3T4"/>
<dbReference type="OrthoDB" id="195446at2759"/>
<dbReference type="Pfam" id="PF17107">
    <property type="entry name" value="SesA"/>
    <property type="match status" value="1"/>
</dbReference>
<keyword evidence="3" id="KW-1185">Reference proteome</keyword>
<dbReference type="Proteomes" id="UP000770015">
    <property type="component" value="Unassembled WGS sequence"/>
</dbReference>
<evidence type="ECO:0000259" key="1">
    <source>
        <dbReference type="Pfam" id="PF17107"/>
    </source>
</evidence>
<gene>
    <name evidence="2" type="ORF">F5X68DRAFT_177397</name>
</gene>
<comment type="caution">
    <text evidence="2">The sequence shown here is derived from an EMBL/GenBank/DDBJ whole genome shotgun (WGS) entry which is preliminary data.</text>
</comment>
<feature type="domain" description="NACHT-NTPase and P-loop NTPases N-terminal" evidence="1">
    <location>
        <begin position="7"/>
        <end position="134"/>
    </location>
</feature>
<dbReference type="EMBL" id="JAGSXJ010000039">
    <property type="protein sequence ID" value="KAH6664761.1"/>
    <property type="molecule type" value="Genomic_DNA"/>
</dbReference>
<organism evidence="2 3">
    <name type="scientific">Plectosphaerella plurivora</name>
    <dbReference type="NCBI Taxonomy" id="936078"/>
    <lineage>
        <taxon>Eukaryota</taxon>
        <taxon>Fungi</taxon>
        <taxon>Dikarya</taxon>
        <taxon>Ascomycota</taxon>
        <taxon>Pezizomycotina</taxon>
        <taxon>Sordariomycetes</taxon>
        <taxon>Hypocreomycetidae</taxon>
        <taxon>Glomerellales</taxon>
        <taxon>Plectosphaerellaceae</taxon>
        <taxon>Plectosphaerella</taxon>
    </lineage>
</organism>
<evidence type="ECO:0000313" key="2">
    <source>
        <dbReference type="EMBL" id="KAH6664761.1"/>
    </source>
</evidence>
<dbReference type="InterPro" id="IPR031352">
    <property type="entry name" value="SesA"/>
</dbReference>
<accession>A0A9P9A3T4</accession>